<sequence length="200" mass="21636">MLALLVAAAVSANAPQWIKDGKQPSAEDAASRMARCDVTRPNARFNDLLQEDVLAFPSDEALNGVQLTCIAQVAFDTGYEVELPESNLAAYYRSSQEISRPWTVDLAREWLEEQGKLEGLPVRDPSMTDQQFAKVLEAHCGPDAKGLLSSEFGPHSIAPSTAGANFEDFSRTAEAGLCLLASGAVEDFEIYIIGNEKVAE</sequence>
<gene>
    <name evidence="1" type="ORF">GRI89_10130</name>
</gene>
<accession>A0A6I4SYN6</accession>
<organism evidence="1 2">
    <name type="scientific">Croceibacterium salegens</name>
    <dbReference type="NCBI Taxonomy" id="1737568"/>
    <lineage>
        <taxon>Bacteria</taxon>
        <taxon>Pseudomonadati</taxon>
        <taxon>Pseudomonadota</taxon>
        <taxon>Alphaproteobacteria</taxon>
        <taxon>Sphingomonadales</taxon>
        <taxon>Erythrobacteraceae</taxon>
        <taxon>Croceibacterium</taxon>
    </lineage>
</organism>
<reference evidence="1 2" key="1">
    <citation type="submission" date="2019-12" db="EMBL/GenBank/DDBJ databases">
        <title>Genomic-based taxomic classification of the family Erythrobacteraceae.</title>
        <authorList>
            <person name="Xu L."/>
        </authorList>
    </citation>
    <scope>NUCLEOTIDE SEQUENCE [LARGE SCALE GENOMIC DNA]</scope>
    <source>
        <strain evidence="1 2">MCCC 1K01500</strain>
    </source>
</reference>
<evidence type="ECO:0000313" key="2">
    <source>
        <dbReference type="Proteomes" id="UP000433652"/>
    </source>
</evidence>
<keyword evidence="2" id="KW-1185">Reference proteome</keyword>
<dbReference type="RefSeq" id="WP_159794762.1">
    <property type="nucleotide sequence ID" value="NZ_WTYM01000041.1"/>
</dbReference>
<dbReference type="AlphaFoldDB" id="A0A6I4SYN6"/>
<dbReference type="OrthoDB" id="7433155at2"/>
<proteinExistence type="predicted"/>
<protein>
    <submittedName>
        <fullName evidence="1">Uncharacterized protein</fullName>
    </submittedName>
</protein>
<dbReference type="Proteomes" id="UP000433652">
    <property type="component" value="Unassembled WGS sequence"/>
</dbReference>
<evidence type="ECO:0000313" key="1">
    <source>
        <dbReference type="EMBL" id="MXO59896.1"/>
    </source>
</evidence>
<comment type="caution">
    <text evidence="1">The sequence shown here is derived from an EMBL/GenBank/DDBJ whole genome shotgun (WGS) entry which is preliminary data.</text>
</comment>
<name>A0A6I4SYN6_9SPHN</name>
<dbReference type="EMBL" id="WTYM01000041">
    <property type="protein sequence ID" value="MXO59896.1"/>
    <property type="molecule type" value="Genomic_DNA"/>
</dbReference>